<dbReference type="Proteomes" id="UP000693738">
    <property type="component" value="Unassembled WGS sequence"/>
</dbReference>
<comment type="caution">
    <text evidence="4">The sequence shown here is derived from an EMBL/GenBank/DDBJ whole genome shotgun (WGS) entry which is preliminary data.</text>
</comment>
<sequence length="327" mass="35858">MASRALLVIEPIIYGILLLPIAYLIKLHGKPCFLWSLYLTLFSLLHVIGGVMLLCDSKHAMTILNVCVGLLILATSAVWFELNHHWETNKAIERIKIAIIHILVIVGELLLILGAATDPVIAKTSVQIKTGVGLGCLAVAAKLMVIQAIVAIVEKACSWKDDKSRLLFATTFGSVCLCVRVIYTMCVMTKMLPLLSRCASTLQGVYFVLLPETLTAIVYLAVGLWTRNIGESRQEEPEAKEDIPDSNEQALPPTPTPPPQPNPEQPAWGFMDPGPSAPRPRPGVAESEVDAVQQRQDTTGTSSRQPEVYEMDELDPYEAWQHIALAS</sequence>
<dbReference type="Pfam" id="PF24800">
    <property type="entry name" value="DUF7702"/>
    <property type="match status" value="1"/>
</dbReference>
<feature type="transmembrane region" description="Helical" evidence="2">
    <location>
        <begin position="205"/>
        <end position="225"/>
    </location>
</feature>
<feature type="transmembrane region" description="Helical" evidence="2">
    <location>
        <begin position="128"/>
        <end position="153"/>
    </location>
</feature>
<dbReference type="InterPro" id="IPR056119">
    <property type="entry name" value="DUF7702"/>
</dbReference>
<accession>A0A8J2IIA3</accession>
<keyword evidence="2" id="KW-0472">Membrane</keyword>
<keyword evidence="2" id="KW-0812">Transmembrane</keyword>
<dbReference type="PANTHER" id="PTHR42109">
    <property type="entry name" value="UNPLACED GENOMIC SCAFFOLD UM_SCAF_CONTIG_1.265, WHOLE GENOME SHOTGUN SEQUENCE"/>
    <property type="match status" value="1"/>
</dbReference>
<feature type="region of interest" description="Disordered" evidence="1">
    <location>
        <begin position="233"/>
        <end position="313"/>
    </location>
</feature>
<evidence type="ECO:0000256" key="1">
    <source>
        <dbReference type="SAM" id="MobiDB-lite"/>
    </source>
</evidence>
<feature type="compositionally biased region" description="Polar residues" evidence="1">
    <location>
        <begin position="293"/>
        <end position="305"/>
    </location>
</feature>
<organism evidence="4 5">
    <name type="scientific">Fusarium equiseti</name>
    <name type="common">Fusarium scirpi</name>
    <dbReference type="NCBI Taxonomy" id="61235"/>
    <lineage>
        <taxon>Eukaryota</taxon>
        <taxon>Fungi</taxon>
        <taxon>Dikarya</taxon>
        <taxon>Ascomycota</taxon>
        <taxon>Pezizomycotina</taxon>
        <taxon>Sordariomycetes</taxon>
        <taxon>Hypocreomycetidae</taxon>
        <taxon>Hypocreales</taxon>
        <taxon>Nectriaceae</taxon>
        <taxon>Fusarium</taxon>
        <taxon>Fusarium incarnatum-equiseti species complex</taxon>
    </lineage>
</organism>
<feature type="domain" description="DUF7702" evidence="3">
    <location>
        <begin position="8"/>
        <end position="226"/>
    </location>
</feature>
<protein>
    <recommendedName>
        <fullName evidence="3">DUF7702 domain-containing protein</fullName>
    </recommendedName>
</protein>
<feature type="transmembrane region" description="Helical" evidence="2">
    <location>
        <begin position="60"/>
        <end position="82"/>
    </location>
</feature>
<feature type="transmembrane region" description="Helical" evidence="2">
    <location>
        <begin position="165"/>
        <end position="185"/>
    </location>
</feature>
<feature type="transmembrane region" description="Helical" evidence="2">
    <location>
        <begin position="94"/>
        <end position="116"/>
    </location>
</feature>
<evidence type="ECO:0000313" key="5">
    <source>
        <dbReference type="Proteomes" id="UP000693738"/>
    </source>
</evidence>
<evidence type="ECO:0000256" key="2">
    <source>
        <dbReference type="SAM" id="Phobius"/>
    </source>
</evidence>
<dbReference type="EMBL" id="CAJSTJ010000121">
    <property type="protein sequence ID" value="CAG7557820.1"/>
    <property type="molecule type" value="Genomic_DNA"/>
</dbReference>
<reference evidence="4" key="1">
    <citation type="submission" date="2021-05" db="EMBL/GenBank/DDBJ databases">
        <authorList>
            <person name="Khan N."/>
        </authorList>
    </citation>
    <scope>NUCLEOTIDE SEQUENCE</scope>
</reference>
<evidence type="ECO:0000313" key="4">
    <source>
        <dbReference type="EMBL" id="CAG7557820.1"/>
    </source>
</evidence>
<proteinExistence type="predicted"/>
<feature type="transmembrane region" description="Helical" evidence="2">
    <location>
        <begin position="32"/>
        <end position="54"/>
    </location>
</feature>
<evidence type="ECO:0000259" key="3">
    <source>
        <dbReference type="Pfam" id="PF24800"/>
    </source>
</evidence>
<feature type="compositionally biased region" description="Pro residues" evidence="1">
    <location>
        <begin position="252"/>
        <end position="264"/>
    </location>
</feature>
<feature type="compositionally biased region" description="Basic and acidic residues" evidence="1">
    <location>
        <begin position="233"/>
        <end position="243"/>
    </location>
</feature>
<keyword evidence="2" id="KW-1133">Transmembrane helix</keyword>
<gene>
    <name evidence="4" type="ORF">FEQUK3_LOCUS3547</name>
</gene>
<feature type="transmembrane region" description="Helical" evidence="2">
    <location>
        <begin position="6"/>
        <end position="25"/>
    </location>
</feature>
<dbReference type="PANTHER" id="PTHR42109:SF2">
    <property type="entry name" value="INTEGRAL MEMBRANE PROTEIN"/>
    <property type="match status" value="1"/>
</dbReference>
<dbReference type="AlphaFoldDB" id="A0A8J2IIA3"/>
<name>A0A8J2IIA3_FUSEQ</name>